<proteinExistence type="predicted"/>
<comment type="caution">
    <text evidence="1">The sequence shown here is derived from an EMBL/GenBank/DDBJ whole genome shotgun (WGS) entry which is preliminary data.</text>
</comment>
<protein>
    <submittedName>
        <fullName evidence="1">Nicotinate-nucleotide adenylyltransferase</fullName>
    </submittedName>
</protein>
<dbReference type="OrthoDB" id="668160at2"/>
<gene>
    <name evidence="1" type="ORF">E5167_11310</name>
</gene>
<evidence type="ECO:0000313" key="2">
    <source>
        <dbReference type="Proteomes" id="UP000307657"/>
    </source>
</evidence>
<dbReference type="SUPFAM" id="SSF160574">
    <property type="entry name" value="BT0923-like"/>
    <property type="match status" value="1"/>
</dbReference>
<keyword evidence="1" id="KW-0548">Nucleotidyltransferase</keyword>
<dbReference type="EMBL" id="SUPL01000006">
    <property type="protein sequence ID" value="TJY33906.1"/>
    <property type="molecule type" value="Genomic_DNA"/>
</dbReference>
<accession>A0A4U0EQE2</accession>
<keyword evidence="1" id="KW-0808">Transferase</keyword>
<sequence length="166" mass="19270">MKKLIIGLFIFGLTTQMFSQITKLPEVTIKAVNYKYLSAVDENIEDINVLNLEEIVAKYNLKKTDLYNDEYDSYSVTFYIPEGHIIAAYDENGNLLRTIERFKDVKLPMNIRKKVMQKFPNWEITSDVYTVKYESKDGMAKKEYKMKLANSGEVIRIKVDGDGNIM</sequence>
<reference evidence="1 2" key="1">
    <citation type="submission" date="2019-04" db="EMBL/GenBank/DDBJ databases">
        <title>Lacinutrix sp. nov., isolated from marine water.</title>
        <authorList>
            <person name="Kim W."/>
        </authorList>
    </citation>
    <scope>NUCLEOTIDE SEQUENCE [LARGE SCALE GENOMIC DNA]</scope>
    <source>
        <strain evidence="1 2">CAU 1491</strain>
    </source>
</reference>
<keyword evidence="2" id="KW-1185">Reference proteome</keyword>
<dbReference type="AlphaFoldDB" id="A0A4U0EQE2"/>
<dbReference type="Proteomes" id="UP000307657">
    <property type="component" value="Unassembled WGS sequence"/>
</dbReference>
<dbReference type="GO" id="GO:0016779">
    <property type="term" value="F:nucleotidyltransferase activity"/>
    <property type="evidence" value="ECO:0007669"/>
    <property type="project" value="UniProtKB-KW"/>
</dbReference>
<name>A0A4U0EQE2_9FLAO</name>
<evidence type="ECO:0000313" key="1">
    <source>
        <dbReference type="EMBL" id="TJY33906.1"/>
    </source>
</evidence>
<organism evidence="1 2">
    <name type="scientific">Pontimicrobium aquaticum</name>
    <dbReference type="NCBI Taxonomy" id="2565367"/>
    <lineage>
        <taxon>Bacteria</taxon>
        <taxon>Pseudomonadati</taxon>
        <taxon>Bacteroidota</taxon>
        <taxon>Flavobacteriia</taxon>
        <taxon>Flavobacteriales</taxon>
        <taxon>Flavobacteriaceae</taxon>
        <taxon>Pontimicrobium</taxon>
    </lineage>
</organism>
<dbReference type="RefSeq" id="WP_136844154.1">
    <property type="nucleotide sequence ID" value="NZ_SUPL01000006.1"/>
</dbReference>